<comment type="caution">
    <text evidence="4">The sequence shown here is derived from an EMBL/GenBank/DDBJ whole genome shotgun (WGS) entry which is preliminary data.</text>
</comment>
<dbReference type="PROSITE" id="PS51186">
    <property type="entry name" value="GNAT"/>
    <property type="match status" value="1"/>
</dbReference>
<dbReference type="Pfam" id="PF00583">
    <property type="entry name" value="Acetyltransf_1"/>
    <property type="match status" value="1"/>
</dbReference>
<sequence length="148" mass="16876">MAGFTVRQAQQADVNNITILMYEYIVDFYQCPKPPLEHVQGIIHTMLRQQEGIQFVAEENGHLIGFATLYFTYSTTSAQKITVMNDLYLVEESRGGGAATALFKACHEYSLQNGFARMTWETAKDNQRAQRFYEKMGGEIENVLIYSL</sequence>
<dbReference type="OrthoDB" id="9792929at2"/>
<dbReference type="Proteomes" id="UP000037558">
    <property type="component" value="Unassembled WGS sequence"/>
</dbReference>
<evidence type="ECO:0000313" key="4">
    <source>
        <dbReference type="EMBL" id="KOO44361.1"/>
    </source>
</evidence>
<protein>
    <submittedName>
        <fullName evidence="4">GCN5 family acetyltransferase</fullName>
    </submittedName>
</protein>
<dbReference type="InterPro" id="IPR000182">
    <property type="entry name" value="GNAT_dom"/>
</dbReference>
<dbReference type="CDD" id="cd04301">
    <property type="entry name" value="NAT_SF"/>
    <property type="match status" value="1"/>
</dbReference>
<dbReference type="EMBL" id="LILC01000016">
    <property type="protein sequence ID" value="KOO44361.1"/>
    <property type="molecule type" value="Genomic_DNA"/>
</dbReference>
<dbReference type="GO" id="GO:0008080">
    <property type="term" value="F:N-acetyltransferase activity"/>
    <property type="evidence" value="ECO:0007669"/>
    <property type="project" value="TreeGrafter"/>
</dbReference>
<evidence type="ECO:0000259" key="3">
    <source>
        <dbReference type="PROSITE" id="PS51186"/>
    </source>
</evidence>
<feature type="domain" description="N-acetyltransferase" evidence="3">
    <location>
        <begin position="12"/>
        <end position="148"/>
    </location>
</feature>
<evidence type="ECO:0000256" key="2">
    <source>
        <dbReference type="ARBA" id="ARBA00023315"/>
    </source>
</evidence>
<reference evidence="5" key="1">
    <citation type="submission" date="2015-08" db="EMBL/GenBank/DDBJ databases">
        <title>Fjat-14210 dsm16467.</title>
        <authorList>
            <person name="Liu B."/>
            <person name="Wang J."/>
            <person name="Zhu Y."/>
            <person name="Liu G."/>
            <person name="Chen Q."/>
            <person name="Chen Z."/>
            <person name="Lan J."/>
            <person name="Che J."/>
            <person name="Ge C."/>
            <person name="Shi H."/>
            <person name="Pan Z."/>
            <person name="Liu X."/>
        </authorList>
    </citation>
    <scope>NUCLEOTIDE SEQUENCE [LARGE SCALE GENOMIC DNA]</scope>
    <source>
        <strain evidence="5">DSM 16467</strain>
    </source>
</reference>
<dbReference type="PATRIC" id="fig|284581.3.peg.4832"/>
<keyword evidence="2" id="KW-0012">Acyltransferase</keyword>
<dbReference type="InterPro" id="IPR016181">
    <property type="entry name" value="Acyl_CoA_acyltransferase"/>
</dbReference>
<accession>A0A0M0KZW5</accession>
<proteinExistence type="predicted"/>
<dbReference type="PANTHER" id="PTHR10545">
    <property type="entry name" value="DIAMINE N-ACETYLTRANSFERASE"/>
    <property type="match status" value="1"/>
</dbReference>
<dbReference type="Gene3D" id="3.40.630.30">
    <property type="match status" value="1"/>
</dbReference>
<dbReference type="PANTHER" id="PTHR10545:SF29">
    <property type="entry name" value="GH14572P-RELATED"/>
    <property type="match status" value="1"/>
</dbReference>
<evidence type="ECO:0000256" key="1">
    <source>
        <dbReference type="ARBA" id="ARBA00022679"/>
    </source>
</evidence>
<dbReference type="STRING" id="284581.AMD01_13505"/>
<keyword evidence="1 4" id="KW-0808">Transferase</keyword>
<dbReference type="SUPFAM" id="SSF55729">
    <property type="entry name" value="Acyl-CoA N-acyltransferases (Nat)"/>
    <property type="match status" value="1"/>
</dbReference>
<keyword evidence="5" id="KW-1185">Reference proteome</keyword>
<gene>
    <name evidence="4" type="ORF">AMD01_13505</name>
</gene>
<name>A0A0M0KZW5_9BACI</name>
<organism evidence="4 5">
    <name type="scientific">Priestia koreensis</name>
    <dbReference type="NCBI Taxonomy" id="284581"/>
    <lineage>
        <taxon>Bacteria</taxon>
        <taxon>Bacillati</taxon>
        <taxon>Bacillota</taxon>
        <taxon>Bacilli</taxon>
        <taxon>Bacillales</taxon>
        <taxon>Bacillaceae</taxon>
        <taxon>Priestia</taxon>
    </lineage>
</organism>
<dbReference type="AlphaFoldDB" id="A0A0M0KZW5"/>
<evidence type="ECO:0000313" key="5">
    <source>
        <dbReference type="Proteomes" id="UP000037558"/>
    </source>
</evidence>
<dbReference type="InterPro" id="IPR051016">
    <property type="entry name" value="Diverse_Substrate_AcTransf"/>
</dbReference>